<sequence>MDARESGGPAGAVRTPDRPEVGGPACSCQTGAPDDESREQGDAETYAVLGED</sequence>
<protein>
    <submittedName>
        <fullName evidence="2">Uncharacterized protein</fullName>
    </submittedName>
</protein>
<accession>A0AB39TW71</accession>
<reference evidence="2" key="1">
    <citation type="submission" date="2024-07" db="EMBL/GenBank/DDBJ databases">
        <authorList>
            <person name="Yu S.T."/>
        </authorList>
    </citation>
    <scope>NUCLEOTIDE SEQUENCE</scope>
    <source>
        <strain evidence="2">Y1</strain>
    </source>
</reference>
<evidence type="ECO:0000256" key="1">
    <source>
        <dbReference type="SAM" id="MobiDB-lite"/>
    </source>
</evidence>
<gene>
    <name evidence="2" type="ORF">AB2U05_34740</name>
</gene>
<dbReference type="EMBL" id="CP163445">
    <property type="protein sequence ID" value="XDQ83301.1"/>
    <property type="molecule type" value="Genomic_DNA"/>
</dbReference>
<dbReference type="RefSeq" id="WP_157882298.1">
    <property type="nucleotide sequence ID" value="NZ_CP163445.1"/>
</dbReference>
<name>A0AB39TW71_9ACTN</name>
<dbReference type="AlphaFoldDB" id="A0AB39TW71"/>
<feature type="region of interest" description="Disordered" evidence="1">
    <location>
        <begin position="1"/>
        <end position="52"/>
    </location>
</feature>
<proteinExistence type="predicted"/>
<evidence type="ECO:0000313" key="2">
    <source>
        <dbReference type="EMBL" id="XDQ83301.1"/>
    </source>
</evidence>
<organism evidence="2">
    <name type="scientific">Streptomyces sp. Y1</name>
    <dbReference type="NCBI Taxonomy" id="3238634"/>
    <lineage>
        <taxon>Bacteria</taxon>
        <taxon>Bacillati</taxon>
        <taxon>Actinomycetota</taxon>
        <taxon>Actinomycetes</taxon>
        <taxon>Kitasatosporales</taxon>
        <taxon>Streptomycetaceae</taxon>
        <taxon>Streptomyces</taxon>
    </lineage>
</organism>